<keyword evidence="1" id="KW-0175">Coiled coil</keyword>
<dbReference type="Pfam" id="PF04350">
    <property type="entry name" value="PilO"/>
    <property type="match status" value="1"/>
</dbReference>
<feature type="coiled-coil region" evidence="1">
    <location>
        <begin position="33"/>
        <end position="77"/>
    </location>
</feature>
<dbReference type="Gene3D" id="3.30.70.60">
    <property type="match status" value="1"/>
</dbReference>
<dbReference type="GO" id="GO:0043107">
    <property type="term" value="P:type IV pilus-dependent motility"/>
    <property type="evidence" value="ECO:0007669"/>
    <property type="project" value="InterPro"/>
</dbReference>
<evidence type="ECO:0000313" key="3">
    <source>
        <dbReference type="Proteomes" id="UP000199337"/>
    </source>
</evidence>
<name>A0A1I2MNV0_9FIRM</name>
<dbReference type="RefSeq" id="WP_092467529.1">
    <property type="nucleotide sequence ID" value="NZ_FOOX01000001.1"/>
</dbReference>
<dbReference type="PANTHER" id="PTHR39555:SF1">
    <property type="entry name" value="TYPE IV PILUS INNER MEMBRANE COMPONENT PILO"/>
    <property type="match status" value="1"/>
</dbReference>
<evidence type="ECO:0000313" key="2">
    <source>
        <dbReference type="EMBL" id="SFF92788.1"/>
    </source>
</evidence>
<dbReference type="EMBL" id="FOOX01000001">
    <property type="protein sequence ID" value="SFF92788.1"/>
    <property type="molecule type" value="Genomic_DNA"/>
</dbReference>
<reference evidence="3" key="1">
    <citation type="submission" date="2016-10" db="EMBL/GenBank/DDBJ databases">
        <authorList>
            <person name="Varghese N."/>
            <person name="Submissions S."/>
        </authorList>
    </citation>
    <scope>NUCLEOTIDE SEQUENCE [LARGE SCALE GENOMIC DNA]</scope>
    <source>
        <strain evidence="3">DSM 17038</strain>
    </source>
</reference>
<dbReference type="AlphaFoldDB" id="A0A1I2MNV0"/>
<keyword evidence="3" id="KW-1185">Reference proteome</keyword>
<protein>
    <submittedName>
        <fullName evidence="2">Pilus assembly protein, PilO</fullName>
    </submittedName>
</protein>
<evidence type="ECO:0000256" key="1">
    <source>
        <dbReference type="SAM" id="Coils"/>
    </source>
</evidence>
<dbReference type="PANTHER" id="PTHR39555">
    <property type="entry name" value="FIMBRIAL ASSEMBLY PROTEIN PILO-LIKE PROTEIN-RELATED"/>
    <property type="match status" value="1"/>
</dbReference>
<dbReference type="Proteomes" id="UP000199337">
    <property type="component" value="Unassembled WGS sequence"/>
</dbReference>
<sequence>MNGMQRKNMPVLFFGITALLLVCFLLYNQITALKSARAELAANRETLAQTRARMQNLIQLKGKSAELQEKMTQMEQALPAEPEENNIIEQINNIFVQAGVDLLQINFNEQVPQKGYVEMPIDLTCQGSFNDLFNLITGLQNGTRAMRINSVDLTKDSQNPNLLKADLSVCVFYLAK</sequence>
<dbReference type="OrthoDB" id="1807571at2"/>
<accession>A0A1I2MNV0</accession>
<gene>
    <name evidence="2" type="ORF">SAMN05660649_00039</name>
</gene>
<dbReference type="InterPro" id="IPR007445">
    <property type="entry name" value="PilO"/>
</dbReference>
<proteinExistence type="predicted"/>
<organism evidence="2 3">
    <name type="scientific">Desulfotruncus arcticus DSM 17038</name>
    <dbReference type="NCBI Taxonomy" id="1121424"/>
    <lineage>
        <taxon>Bacteria</taxon>
        <taxon>Bacillati</taxon>
        <taxon>Bacillota</taxon>
        <taxon>Clostridia</taxon>
        <taxon>Eubacteriales</taxon>
        <taxon>Desulfallaceae</taxon>
        <taxon>Desulfotruncus</taxon>
    </lineage>
</organism>
<dbReference type="InterPro" id="IPR014717">
    <property type="entry name" value="Transl_elong_EF1B/ribsomal_bS6"/>
</dbReference>
<dbReference type="GO" id="GO:0043683">
    <property type="term" value="P:type IV pilus assembly"/>
    <property type="evidence" value="ECO:0007669"/>
    <property type="project" value="InterPro"/>
</dbReference>
<dbReference type="STRING" id="341036.SAMN05660649_00039"/>